<evidence type="ECO:0000256" key="3">
    <source>
        <dbReference type="ARBA" id="ARBA00023163"/>
    </source>
</evidence>
<dbReference type="Proteomes" id="UP000238563">
    <property type="component" value="Unassembled WGS sequence"/>
</dbReference>
<dbReference type="InterPro" id="IPR002577">
    <property type="entry name" value="HTH_HxlR"/>
</dbReference>
<keyword evidence="6" id="KW-1185">Reference proteome</keyword>
<dbReference type="EMBL" id="PVBT01000007">
    <property type="protein sequence ID" value="PRD50366.1"/>
    <property type="molecule type" value="Genomic_DNA"/>
</dbReference>
<evidence type="ECO:0000259" key="4">
    <source>
        <dbReference type="PROSITE" id="PS51118"/>
    </source>
</evidence>
<dbReference type="PANTHER" id="PTHR33204">
    <property type="entry name" value="TRANSCRIPTIONAL REGULATOR, MARR FAMILY"/>
    <property type="match status" value="1"/>
</dbReference>
<dbReference type="SUPFAM" id="SSF46785">
    <property type="entry name" value="Winged helix' DNA-binding domain"/>
    <property type="match status" value="1"/>
</dbReference>
<sequence>MPRIRHTNFDCAPGCPVEGTLNLIGGKWKGMILFHLMSGTLRFNEIRRHLNSVTQRMLTNQLRELEADGFITRKVYAQVPPKVEYSLTEHGRSLEPIISALKLWGDTHLRSQATKAAAVRSQAA</sequence>
<dbReference type="OrthoDB" id="9800350at2"/>
<dbReference type="InterPro" id="IPR036390">
    <property type="entry name" value="WH_DNA-bd_sf"/>
</dbReference>
<dbReference type="RefSeq" id="WP_105736253.1">
    <property type="nucleotide sequence ID" value="NZ_PVBT01000007.1"/>
</dbReference>
<accession>A0A2S9JC22</accession>
<dbReference type="InterPro" id="IPR036388">
    <property type="entry name" value="WH-like_DNA-bd_sf"/>
</dbReference>
<evidence type="ECO:0000313" key="6">
    <source>
        <dbReference type="Proteomes" id="UP000238563"/>
    </source>
</evidence>
<gene>
    <name evidence="5" type="ORF">C5750_20575</name>
</gene>
<evidence type="ECO:0000256" key="2">
    <source>
        <dbReference type="ARBA" id="ARBA00023125"/>
    </source>
</evidence>
<feature type="domain" description="HTH hxlR-type" evidence="4">
    <location>
        <begin position="15"/>
        <end position="113"/>
    </location>
</feature>
<keyword evidence="3" id="KW-0804">Transcription</keyword>
<dbReference type="AlphaFoldDB" id="A0A2S9JC22"/>
<dbReference type="PROSITE" id="PS51118">
    <property type="entry name" value="HTH_HXLR"/>
    <property type="match status" value="1"/>
</dbReference>
<reference evidence="5 6" key="1">
    <citation type="submission" date="2018-02" db="EMBL/GenBank/DDBJ databases">
        <title>The draft genome of Phyllobacterium myrsinacearum DSM5892.</title>
        <authorList>
            <person name="Li L."/>
            <person name="Liu L."/>
            <person name="Zhang X."/>
            <person name="Wang T."/>
        </authorList>
    </citation>
    <scope>NUCLEOTIDE SEQUENCE [LARGE SCALE GENOMIC DNA]</scope>
    <source>
        <strain evidence="5 6">DSM 5892</strain>
    </source>
</reference>
<protein>
    <submittedName>
        <fullName evidence="5">Transcriptional regulator</fullName>
    </submittedName>
</protein>
<dbReference type="GO" id="GO:0003677">
    <property type="term" value="F:DNA binding"/>
    <property type="evidence" value="ECO:0007669"/>
    <property type="project" value="UniProtKB-KW"/>
</dbReference>
<dbReference type="Pfam" id="PF01638">
    <property type="entry name" value="HxlR"/>
    <property type="match status" value="1"/>
</dbReference>
<keyword evidence="2" id="KW-0238">DNA-binding</keyword>
<dbReference type="PANTHER" id="PTHR33204:SF29">
    <property type="entry name" value="TRANSCRIPTIONAL REGULATOR"/>
    <property type="match status" value="1"/>
</dbReference>
<comment type="caution">
    <text evidence="5">The sequence shown here is derived from an EMBL/GenBank/DDBJ whole genome shotgun (WGS) entry which is preliminary data.</text>
</comment>
<organism evidence="5 6">
    <name type="scientific">Phyllobacterium myrsinacearum</name>
    <dbReference type="NCBI Taxonomy" id="28101"/>
    <lineage>
        <taxon>Bacteria</taxon>
        <taxon>Pseudomonadati</taxon>
        <taxon>Pseudomonadota</taxon>
        <taxon>Alphaproteobacteria</taxon>
        <taxon>Hyphomicrobiales</taxon>
        <taxon>Phyllobacteriaceae</taxon>
        <taxon>Phyllobacterium</taxon>
    </lineage>
</organism>
<keyword evidence="1" id="KW-0805">Transcription regulation</keyword>
<evidence type="ECO:0000256" key="1">
    <source>
        <dbReference type="ARBA" id="ARBA00023015"/>
    </source>
</evidence>
<name>A0A2S9JC22_9HYPH</name>
<evidence type="ECO:0000313" key="5">
    <source>
        <dbReference type="EMBL" id="PRD50366.1"/>
    </source>
</evidence>
<dbReference type="Gene3D" id="1.10.10.10">
    <property type="entry name" value="Winged helix-like DNA-binding domain superfamily/Winged helix DNA-binding domain"/>
    <property type="match status" value="1"/>
</dbReference>
<proteinExistence type="predicted"/>